<dbReference type="InterPro" id="IPR017972">
    <property type="entry name" value="Cyt_P450_CS"/>
</dbReference>
<dbReference type="SUPFAM" id="SSF48264">
    <property type="entry name" value="Cytochrome P450"/>
    <property type="match status" value="1"/>
</dbReference>
<comment type="caution">
    <text evidence="5">The sequence shown here is derived from an EMBL/GenBank/DDBJ whole genome shotgun (WGS) entry which is preliminary data.</text>
</comment>
<dbReference type="PANTHER" id="PTHR47950">
    <property type="entry name" value="CYTOCHROME P450, FAMILY 76, SUBFAMILY C, POLYPEPTIDE 5-RELATED"/>
    <property type="match status" value="1"/>
</dbReference>
<gene>
    <name evidence="5" type="primary">ga31550</name>
    <name evidence="5" type="ORF">PR202_ga31550</name>
</gene>
<evidence type="ECO:0000256" key="1">
    <source>
        <dbReference type="ARBA" id="ARBA00010617"/>
    </source>
</evidence>
<feature type="chain" id="PRO_5043764150" evidence="4">
    <location>
        <begin position="16"/>
        <end position="501"/>
    </location>
</feature>
<dbReference type="GO" id="GO:0020037">
    <property type="term" value="F:heme binding"/>
    <property type="evidence" value="ECO:0007669"/>
    <property type="project" value="InterPro"/>
</dbReference>
<keyword evidence="2 3" id="KW-0349">Heme</keyword>
<dbReference type="Proteomes" id="UP001054889">
    <property type="component" value="Unassembled WGS sequence"/>
</dbReference>
<dbReference type="PRINTS" id="PR00463">
    <property type="entry name" value="EP450I"/>
</dbReference>
<dbReference type="Pfam" id="PF00067">
    <property type="entry name" value="p450"/>
    <property type="match status" value="1"/>
</dbReference>
<dbReference type="GO" id="GO:0005506">
    <property type="term" value="F:iron ion binding"/>
    <property type="evidence" value="ECO:0007669"/>
    <property type="project" value="InterPro"/>
</dbReference>
<proteinExistence type="inferred from homology"/>
<dbReference type="PANTHER" id="PTHR47950:SF48">
    <property type="entry name" value="CYTOCHROME P450 FAMILY PROTEIN, EXPRESSED"/>
    <property type="match status" value="1"/>
</dbReference>
<dbReference type="GO" id="GO:0016705">
    <property type="term" value="F:oxidoreductase activity, acting on paired donors, with incorporation or reduction of molecular oxygen"/>
    <property type="evidence" value="ECO:0007669"/>
    <property type="project" value="InterPro"/>
</dbReference>
<dbReference type="EMBL" id="BQKI01000041">
    <property type="protein sequence ID" value="GJN13205.1"/>
    <property type="molecule type" value="Genomic_DNA"/>
</dbReference>
<reference evidence="5" key="1">
    <citation type="journal article" date="2018" name="DNA Res.">
        <title>Multiple hybrid de novo genome assembly of finger millet, an orphan allotetraploid crop.</title>
        <authorList>
            <person name="Hatakeyama M."/>
            <person name="Aluri S."/>
            <person name="Balachadran M.T."/>
            <person name="Sivarajan S.R."/>
            <person name="Patrignani A."/>
            <person name="Gruter S."/>
            <person name="Poveda L."/>
            <person name="Shimizu-Inatsugi R."/>
            <person name="Baeten J."/>
            <person name="Francoijs K.J."/>
            <person name="Nataraja K.N."/>
            <person name="Reddy Y.A.N."/>
            <person name="Phadnis S."/>
            <person name="Ravikumar R.L."/>
            <person name="Schlapbach R."/>
            <person name="Sreeman S.M."/>
            <person name="Shimizu K.K."/>
        </authorList>
    </citation>
    <scope>NUCLEOTIDE SEQUENCE</scope>
</reference>
<dbReference type="InterPro" id="IPR002401">
    <property type="entry name" value="Cyt_P450_E_grp-I"/>
</dbReference>
<sequence length="501" mass="55225">MFFAFIILASITIHALYLLHKHKGKHVSGASLPLPPGPVGLPLIENAVTFFGLLRHNPHRALARLAEVYGPIFSFRPGKTCTFVVLSSPALAREALAEKGVFLANRFVPDSVRALAYNAGSMAFLPSSNPLWKQHRVTTGVHLTSGKGLNMTRPIRDRHARQLVELLRACSGRPVKVGEVVFGAANNVISNILFSENVVDLHVQGGEPFKDIVGGLFGEWSKPNISDAFPFLAPLDLLGSRRRTSKNLEKLYKLFGGFIERRLAAGGESHNDMLDAALQLHAKSKLTRSEIAKLFTDMFIGASETSNITVEWAMAHLLHLPKKMEKLRSEISAVLGSKDFVEESDLDKLPYLHAVVKETLRLHPVVPVVTREVSADGVSLGGFPVPLFTCVLVNLWAIGRDPTAWHEPEEFKPERFLSADAEALHFRGSDFAYRPFGAGRRMCPGLDFAAKFVPLVLASILHRIDWKLPYGMTPDDVDLSDHCTLVLGLAKPLYAVPVYRT</sequence>
<dbReference type="Gene3D" id="1.10.630.10">
    <property type="entry name" value="Cytochrome P450"/>
    <property type="match status" value="1"/>
</dbReference>
<keyword evidence="3" id="KW-0503">Monooxygenase</keyword>
<keyword evidence="6" id="KW-1185">Reference proteome</keyword>
<evidence type="ECO:0000256" key="3">
    <source>
        <dbReference type="RuleBase" id="RU000461"/>
    </source>
</evidence>
<organism evidence="5 6">
    <name type="scientific">Eleusine coracana subsp. coracana</name>
    <dbReference type="NCBI Taxonomy" id="191504"/>
    <lineage>
        <taxon>Eukaryota</taxon>
        <taxon>Viridiplantae</taxon>
        <taxon>Streptophyta</taxon>
        <taxon>Embryophyta</taxon>
        <taxon>Tracheophyta</taxon>
        <taxon>Spermatophyta</taxon>
        <taxon>Magnoliopsida</taxon>
        <taxon>Liliopsida</taxon>
        <taxon>Poales</taxon>
        <taxon>Poaceae</taxon>
        <taxon>PACMAD clade</taxon>
        <taxon>Chloridoideae</taxon>
        <taxon>Cynodonteae</taxon>
        <taxon>Eleusininae</taxon>
        <taxon>Eleusine</taxon>
    </lineage>
</organism>
<reference evidence="5" key="2">
    <citation type="submission" date="2021-12" db="EMBL/GenBank/DDBJ databases">
        <title>Resequencing data analysis of finger millet.</title>
        <authorList>
            <person name="Hatakeyama M."/>
            <person name="Aluri S."/>
            <person name="Balachadran M.T."/>
            <person name="Sivarajan S.R."/>
            <person name="Poveda L."/>
            <person name="Shimizu-Inatsugi R."/>
            <person name="Schlapbach R."/>
            <person name="Sreeman S.M."/>
            <person name="Shimizu K.K."/>
        </authorList>
    </citation>
    <scope>NUCLEOTIDE SEQUENCE</scope>
</reference>
<accession>A0AAV5DS00</accession>
<evidence type="ECO:0000313" key="6">
    <source>
        <dbReference type="Proteomes" id="UP001054889"/>
    </source>
</evidence>
<protein>
    <submittedName>
        <fullName evidence="5">Uncharacterized protein</fullName>
    </submittedName>
</protein>
<feature type="binding site" description="axial binding residue" evidence="2">
    <location>
        <position position="443"/>
    </location>
    <ligand>
        <name>heme</name>
        <dbReference type="ChEBI" id="CHEBI:30413"/>
    </ligand>
    <ligandPart>
        <name>Fe</name>
        <dbReference type="ChEBI" id="CHEBI:18248"/>
    </ligandPart>
</feature>
<keyword evidence="3" id="KW-0560">Oxidoreductase</keyword>
<dbReference type="PRINTS" id="PR00385">
    <property type="entry name" value="P450"/>
</dbReference>
<dbReference type="GO" id="GO:0004497">
    <property type="term" value="F:monooxygenase activity"/>
    <property type="evidence" value="ECO:0007669"/>
    <property type="project" value="UniProtKB-KW"/>
</dbReference>
<dbReference type="InterPro" id="IPR001128">
    <property type="entry name" value="Cyt_P450"/>
</dbReference>
<dbReference type="AlphaFoldDB" id="A0AAV5DS00"/>
<dbReference type="InterPro" id="IPR036396">
    <property type="entry name" value="Cyt_P450_sf"/>
</dbReference>
<dbReference type="PROSITE" id="PS00086">
    <property type="entry name" value="CYTOCHROME_P450"/>
    <property type="match status" value="1"/>
</dbReference>
<comment type="similarity">
    <text evidence="1 3">Belongs to the cytochrome P450 family.</text>
</comment>
<keyword evidence="2 3" id="KW-0408">Iron</keyword>
<comment type="cofactor">
    <cofactor evidence="2">
        <name>heme</name>
        <dbReference type="ChEBI" id="CHEBI:30413"/>
    </cofactor>
</comment>
<name>A0AAV5DS00_ELECO</name>
<keyword evidence="4" id="KW-0732">Signal</keyword>
<feature type="signal peptide" evidence="4">
    <location>
        <begin position="1"/>
        <end position="15"/>
    </location>
</feature>
<evidence type="ECO:0000313" key="5">
    <source>
        <dbReference type="EMBL" id="GJN13205.1"/>
    </source>
</evidence>
<evidence type="ECO:0000256" key="2">
    <source>
        <dbReference type="PIRSR" id="PIRSR602401-1"/>
    </source>
</evidence>
<keyword evidence="2 3" id="KW-0479">Metal-binding</keyword>
<evidence type="ECO:0000256" key="4">
    <source>
        <dbReference type="SAM" id="SignalP"/>
    </source>
</evidence>